<protein>
    <submittedName>
        <fullName evidence="1">Uncharacterized protein</fullName>
    </submittedName>
</protein>
<keyword evidence="2" id="KW-1185">Reference proteome</keyword>
<evidence type="ECO:0000313" key="1">
    <source>
        <dbReference type="EMBL" id="KAG6430931.1"/>
    </source>
</evidence>
<dbReference type="EMBL" id="PNBA02000003">
    <property type="protein sequence ID" value="KAG6430931.1"/>
    <property type="molecule type" value="Genomic_DNA"/>
</dbReference>
<reference evidence="1" key="2">
    <citation type="submission" date="2020-08" db="EMBL/GenBank/DDBJ databases">
        <title>Plant Genome Project.</title>
        <authorList>
            <person name="Zhang R.-G."/>
        </authorList>
    </citation>
    <scope>NUCLEOTIDE SEQUENCE</scope>
    <source>
        <strain evidence="1">Huo1</strain>
        <tissue evidence="1">Leaf</tissue>
    </source>
</reference>
<sequence>MDCALRIAPSSPKVSSLHHRLHSNSRVFHRIGSGIPCNDAVLLTSSLFASPARVVRCDVRRISSLESLFCYDKPIPEEIIEKPIGLALNEKDVGENPRCSSCLSKGATLCATCSGSGLYVDSILESRGIIVKVRCLAKKLTSYFTVQVVEEQGIPCVQNVAAGVIFDLASCFDQVPPCSAQTDPATTPDRKQNELVKSELINFSIPALLNFSHVSIDACTIPLLYISTCTKPHLFPYAAILDATPEQQFAHKNLNSSTSPET</sequence>
<organism evidence="1">
    <name type="scientific">Salvia splendens</name>
    <name type="common">Scarlet sage</name>
    <dbReference type="NCBI Taxonomy" id="180675"/>
    <lineage>
        <taxon>Eukaryota</taxon>
        <taxon>Viridiplantae</taxon>
        <taxon>Streptophyta</taxon>
        <taxon>Embryophyta</taxon>
        <taxon>Tracheophyta</taxon>
        <taxon>Spermatophyta</taxon>
        <taxon>Magnoliopsida</taxon>
        <taxon>eudicotyledons</taxon>
        <taxon>Gunneridae</taxon>
        <taxon>Pentapetalae</taxon>
        <taxon>asterids</taxon>
        <taxon>lamiids</taxon>
        <taxon>Lamiales</taxon>
        <taxon>Lamiaceae</taxon>
        <taxon>Nepetoideae</taxon>
        <taxon>Mentheae</taxon>
        <taxon>Salviinae</taxon>
        <taxon>Salvia</taxon>
        <taxon>Salvia subgen. Calosphace</taxon>
        <taxon>core Calosphace</taxon>
    </lineage>
</organism>
<proteinExistence type="predicted"/>
<dbReference type="Proteomes" id="UP000298416">
    <property type="component" value="Unassembled WGS sequence"/>
</dbReference>
<dbReference type="AlphaFoldDB" id="A0A8X9A7Z9"/>
<reference evidence="1" key="1">
    <citation type="submission" date="2018-01" db="EMBL/GenBank/DDBJ databases">
        <authorList>
            <person name="Mao J.F."/>
        </authorList>
    </citation>
    <scope>NUCLEOTIDE SEQUENCE</scope>
    <source>
        <strain evidence="1">Huo1</strain>
        <tissue evidence="1">Leaf</tissue>
    </source>
</reference>
<name>A0A8X9A7Z9_SALSN</name>
<comment type="caution">
    <text evidence="1">The sequence shown here is derived from an EMBL/GenBank/DDBJ whole genome shotgun (WGS) entry which is preliminary data.</text>
</comment>
<gene>
    <name evidence="1" type="ORF">SASPL_109005</name>
</gene>
<evidence type="ECO:0000313" key="2">
    <source>
        <dbReference type="Proteomes" id="UP000298416"/>
    </source>
</evidence>
<accession>A0A8X9A7Z9</accession>